<proteinExistence type="predicted"/>
<name>A0A6M7TK41_9HYPH</name>
<sequence length="213" mass="23456">MATGFEFFERDLRVATAGLEPDEINHQVAAFAKAELARVIAEGLATPNYTRIVNGVADAAEESYRAPGAIVYEFTNWDLVIKAALEELQKRSPRKSGRFASSFIVIVSGRTVVTDFTRIRPDAEIIITNFQPYVRKAEVGMLGVAERVLFAGTARAMANRFRGAFTFTSKFLDVPAGIHSGMPYRLKGRGSHDRISRKSGVLSYPSIIINPVN</sequence>
<protein>
    <submittedName>
        <fullName evidence="1">Uncharacterized protein</fullName>
    </submittedName>
</protein>
<evidence type="ECO:0000313" key="1">
    <source>
        <dbReference type="EMBL" id="RJT31104.1"/>
    </source>
</evidence>
<organism evidence="1 2">
    <name type="scientific">Mesorhizobium jarvisii</name>
    <dbReference type="NCBI Taxonomy" id="1777867"/>
    <lineage>
        <taxon>Bacteria</taxon>
        <taxon>Pseudomonadati</taxon>
        <taxon>Pseudomonadota</taxon>
        <taxon>Alphaproteobacteria</taxon>
        <taxon>Hyphomicrobiales</taxon>
        <taxon>Phyllobacteriaceae</taxon>
        <taxon>Mesorhizobium</taxon>
    </lineage>
</organism>
<dbReference type="EMBL" id="QZXA01000009">
    <property type="protein sequence ID" value="RJT31104.1"/>
    <property type="molecule type" value="Genomic_DNA"/>
</dbReference>
<gene>
    <name evidence="1" type="ORF">D3242_22860</name>
</gene>
<keyword evidence="2" id="KW-1185">Reference proteome</keyword>
<dbReference type="AlphaFoldDB" id="A0A6M7TK41"/>
<accession>A0A6M7TK41</accession>
<evidence type="ECO:0000313" key="2">
    <source>
        <dbReference type="Proteomes" id="UP000275530"/>
    </source>
</evidence>
<comment type="caution">
    <text evidence="1">The sequence shown here is derived from an EMBL/GenBank/DDBJ whole genome shotgun (WGS) entry which is preliminary data.</text>
</comment>
<reference evidence="1 2" key="1">
    <citation type="submission" date="2018-09" db="EMBL/GenBank/DDBJ databases">
        <title>Mesorhizobium carmichaelinearum sp. nov. isolated from Carmichaelinea spp. root nodules in New Zealand.</title>
        <authorList>
            <person name="De Meyer S.E."/>
        </authorList>
    </citation>
    <scope>NUCLEOTIDE SEQUENCE [LARGE SCALE GENOMIC DNA]</scope>
    <source>
        <strain evidence="1 2">LMG 28313</strain>
    </source>
</reference>
<dbReference type="RefSeq" id="WP_064982666.1">
    <property type="nucleotide sequence ID" value="NZ_CP033507.1"/>
</dbReference>
<dbReference type="Proteomes" id="UP000275530">
    <property type="component" value="Unassembled WGS sequence"/>
</dbReference>